<dbReference type="PANTHER" id="PTHR12126:SF11">
    <property type="entry name" value="NADH DEHYDROGENASE [UBIQUINONE] 1 ALPHA SUBCOMPLEX SUBUNIT 9, MITOCHONDRIAL"/>
    <property type="match status" value="1"/>
</dbReference>
<evidence type="ECO:0000259" key="1">
    <source>
        <dbReference type="Pfam" id="PF13460"/>
    </source>
</evidence>
<proteinExistence type="predicted"/>
<dbReference type="InterPro" id="IPR036291">
    <property type="entry name" value="NAD(P)-bd_dom_sf"/>
</dbReference>
<dbReference type="EMBL" id="BPFH01000001">
    <property type="protein sequence ID" value="GIT94032.1"/>
    <property type="molecule type" value="Genomic_DNA"/>
</dbReference>
<dbReference type="SUPFAM" id="SSF51735">
    <property type="entry name" value="NAD(P)-binding Rossmann-fold domains"/>
    <property type="match status" value="1"/>
</dbReference>
<accession>A0ABQ4NIU6</accession>
<dbReference type="InterPro" id="IPR016040">
    <property type="entry name" value="NAD(P)-bd_dom"/>
</dbReference>
<evidence type="ECO:0000313" key="2">
    <source>
        <dbReference type="EMBL" id="GIT94032.1"/>
    </source>
</evidence>
<dbReference type="Pfam" id="PF13460">
    <property type="entry name" value="NAD_binding_10"/>
    <property type="match status" value="1"/>
</dbReference>
<name>A0ABQ4NIU6_9RHOB</name>
<protein>
    <recommendedName>
        <fullName evidence="1">NAD(P)-binding domain-containing protein</fullName>
    </recommendedName>
</protein>
<sequence length="296" mass="30778">MAEVLVLGGSGLIGAACYRKLLAEGHSMRGLARSQEAAHLTDPDGTWILADLAQMTAADWAEAVAGIDVVVNAAGALQDGGGDDLNAVHVEAIRGLLTAVRGRETLIVQISAVGAAETAATAFLRTKGQGDKLLRTNWERHIILRPGLVIGRAAYGGTALLCAAAALPWVTPQIFGESRIQTVALDDLADAVAQAVRGDIPPGTEADLVEAHGQSLPDLIAELRAWLGLPPARWRVAVPDWALGAVGRAADALGRLGWRSPLRTTALRVLSEGVIGDPSPWRAAGGQACRSLSQSL</sequence>
<comment type="caution">
    <text evidence="2">The sequence shown here is derived from an EMBL/GenBank/DDBJ whole genome shotgun (WGS) entry which is preliminary data.</text>
</comment>
<feature type="domain" description="NAD(P)-binding" evidence="1">
    <location>
        <begin position="8"/>
        <end position="149"/>
    </location>
</feature>
<organism evidence="2 3">
    <name type="scientific">Jannaschia pagri</name>
    <dbReference type="NCBI Taxonomy" id="2829797"/>
    <lineage>
        <taxon>Bacteria</taxon>
        <taxon>Pseudomonadati</taxon>
        <taxon>Pseudomonadota</taxon>
        <taxon>Alphaproteobacteria</taxon>
        <taxon>Rhodobacterales</taxon>
        <taxon>Roseobacteraceae</taxon>
        <taxon>Jannaschia</taxon>
    </lineage>
</organism>
<dbReference type="PANTHER" id="PTHR12126">
    <property type="entry name" value="NADH-UBIQUINONE OXIDOREDUCTASE 39 KDA SUBUNIT-RELATED"/>
    <property type="match status" value="1"/>
</dbReference>
<gene>
    <name evidence="2" type="ORF">JANAI62_06550</name>
</gene>
<reference evidence="2 3" key="1">
    <citation type="submission" date="2021-05" db="EMBL/GenBank/DDBJ databases">
        <title>Bacteria Genome sequencing.</title>
        <authorList>
            <person name="Takabe Y."/>
            <person name="Nakajima Y."/>
            <person name="Suzuki S."/>
            <person name="Shiozaki T."/>
        </authorList>
    </citation>
    <scope>NUCLEOTIDE SEQUENCE [LARGE SCALE GENOMIC DNA]</scope>
    <source>
        <strain evidence="2 3">AI_62</strain>
    </source>
</reference>
<evidence type="ECO:0000313" key="3">
    <source>
        <dbReference type="Proteomes" id="UP000786693"/>
    </source>
</evidence>
<dbReference type="Gene3D" id="3.40.50.720">
    <property type="entry name" value="NAD(P)-binding Rossmann-like Domain"/>
    <property type="match status" value="1"/>
</dbReference>
<dbReference type="Proteomes" id="UP000786693">
    <property type="component" value="Unassembled WGS sequence"/>
</dbReference>
<dbReference type="InterPro" id="IPR051207">
    <property type="entry name" value="ComplexI_NDUFA9_subunit"/>
</dbReference>
<dbReference type="RefSeq" id="WP_255576054.1">
    <property type="nucleotide sequence ID" value="NZ_BPFH01000001.1"/>
</dbReference>
<keyword evidence="3" id="KW-1185">Reference proteome</keyword>